<dbReference type="SUPFAM" id="SSF52058">
    <property type="entry name" value="L domain-like"/>
    <property type="match status" value="1"/>
</dbReference>
<sequence>MLVILLPAGHPVNGCPDSCTCLGGFVTCFNFTESTLLALPLDSDTVVLNGGNIHSFPVEFLSRLPDINLLDVQSSEVEVIVGGSLAVNGLQQLAITDCTIGSLGKGAFSQMQSVNQLMLSESRVGEIQVGAFDGLSEIDEFSISSNQIGHLQQHAFANLSSILAFSFCKNNISSFAPAAFGALKDVRRIDISYNRVYHLEGKVSELLAAPTFELSFHSNQFPCRCQLLDMFPAPYMFRFMSENWCIGAGSGGAKNTTLLDLAASGACKGESTVTGVNILTSTSGDAHPLRSSREPDFAAKSTTSTASYTLRRTVKRHHVITTPATSITTPAGTASSVRSRFKDSIHQKDYGMGNTGSRLHQTLCALFVATVVASLVADVSNC</sequence>
<dbReference type="Pfam" id="PF13855">
    <property type="entry name" value="LRR_8"/>
    <property type="match status" value="1"/>
</dbReference>
<gene>
    <name evidence="2" type="ORF">C0Q70_08717</name>
</gene>
<evidence type="ECO:0000313" key="2">
    <source>
        <dbReference type="EMBL" id="PVD29466.1"/>
    </source>
</evidence>
<dbReference type="STRING" id="400727.A0A2T7P7V5"/>
<keyword evidence="1" id="KW-0732">Signal</keyword>
<dbReference type="OrthoDB" id="6106327at2759"/>
<comment type="caution">
    <text evidence="2">The sequence shown here is derived from an EMBL/GenBank/DDBJ whole genome shotgun (WGS) entry which is preliminary data.</text>
</comment>
<dbReference type="PANTHER" id="PTHR24373:SF275">
    <property type="entry name" value="TIR DOMAIN-CONTAINING PROTEIN"/>
    <property type="match status" value="1"/>
</dbReference>
<reference evidence="2 3" key="1">
    <citation type="submission" date="2018-04" db="EMBL/GenBank/DDBJ databases">
        <title>The genome of golden apple snail Pomacea canaliculata provides insight into stress tolerance and invasive adaptation.</title>
        <authorList>
            <person name="Liu C."/>
            <person name="Liu B."/>
            <person name="Ren Y."/>
            <person name="Zhang Y."/>
            <person name="Wang H."/>
            <person name="Li S."/>
            <person name="Jiang F."/>
            <person name="Yin L."/>
            <person name="Zhang G."/>
            <person name="Qian W."/>
            <person name="Fan W."/>
        </authorList>
    </citation>
    <scope>NUCLEOTIDE SEQUENCE [LARGE SCALE GENOMIC DNA]</scope>
    <source>
        <strain evidence="2">SZHN2017</strain>
        <tissue evidence="2">Muscle</tissue>
    </source>
</reference>
<accession>A0A2T7P7V5</accession>
<protein>
    <recommendedName>
        <fullName evidence="4">LRRCT domain-containing protein</fullName>
    </recommendedName>
</protein>
<dbReference type="EMBL" id="PZQS01000005">
    <property type="protein sequence ID" value="PVD29466.1"/>
    <property type="molecule type" value="Genomic_DNA"/>
</dbReference>
<proteinExistence type="predicted"/>
<organism evidence="2 3">
    <name type="scientific">Pomacea canaliculata</name>
    <name type="common">Golden apple snail</name>
    <dbReference type="NCBI Taxonomy" id="400727"/>
    <lineage>
        <taxon>Eukaryota</taxon>
        <taxon>Metazoa</taxon>
        <taxon>Spiralia</taxon>
        <taxon>Lophotrochozoa</taxon>
        <taxon>Mollusca</taxon>
        <taxon>Gastropoda</taxon>
        <taxon>Caenogastropoda</taxon>
        <taxon>Architaenioglossa</taxon>
        <taxon>Ampullarioidea</taxon>
        <taxon>Ampullariidae</taxon>
        <taxon>Pomacea</taxon>
    </lineage>
</organism>
<evidence type="ECO:0000256" key="1">
    <source>
        <dbReference type="ARBA" id="ARBA00022729"/>
    </source>
</evidence>
<evidence type="ECO:0000313" key="3">
    <source>
        <dbReference type="Proteomes" id="UP000245119"/>
    </source>
</evidence>
<name>A0A2T7P7V5_POMCA</name>
<evidence type="ECO:0008006" key="4">
    <source>
        <dbReference type="Google" id="ProtNLM"/>
    </source>
</evidence>
<dbReference type="Proteomes" id="UP000245119">
    <property type="component" value="Linkage Group LG5"/>
</dbReference>
<keyword evidence="3" id="KW-1185">Reference proteome</keyword>
<dbReference type="AlphaFoldDB" id="A0A2T7P7V5"/>
<dbReference type="InterPro" id="IPR050328">
    <property type="entry name" value="Dev_Immune_Receptor"/>
</dbReference>
<dbReference type="InterPro" id="IPR032675">
    <property type="entry name" value="LRR_dom_sf"/>
</dbReference>
<dbReference type="InterPro" id="IPR001611">
    <property type="entry name" value="Leu-rich_rpt"/>
</dbReference>
<dbReference type="PANTHER" id="PTHR24373">
    <property type="entry name" value="SLIT RELATED LEUCINE-RICH REPEAT NEURONAL PROTEIN"/>
    <property type="match status" value="1"/>
</dbReference>
<dbReference type="Gene3D" id="3.80.10.10">
    <property type="entry name" value="Ribonuclease Inhibitor"/>
    <property type="match status" value="1"/>
</dbReference>